<dbReference type="InterPro" id="IPR013120">
    <property type="entry name" value="FAR_NAD-bd"/>
</dbReference>
<feature type="domain" description="Thioester reductase (TE)" evidence="6">
    <location>
        <begin position="654"/>
        <end position="889"/>
    </location>
</feature>
<evidence type="ECO:0000259" key="6">
    <source>
        <dbReference type="Pfam" id="PF07993"/>
    </source>
</evidence>
<evidence type="ECO:0000256" key="1">
    <source>
        <dbReference type="ARBA" id="ARBA00004685"/>
    </source>
</evidence>
<dbReference type="EMBL" id="JAAOAK010000150">
    <property type="protein sequence ID" value="KAF5686208.1"/>
    <property type="molecule type" value="Genomic_DNA"/>
</dbReference>
<dbReference type="Pfam" id="PF26639">
    <property type="entry name" value="Het-6_barrel"/>
    <property type="match status" value="1"/>
</dbReference>
<dbReference type="Gene3D" id="3.40.50.12780">
    <property type="entry name" value="N-terminal domain of ligase-like"/>
    <property type="match status" value="1"/>
</dbReference>
<keyword evidence="4" id="KW-0521">NADP</keyword>
<dbReference type="InterPro" id="IPR020845">
    <property type="entry name" value="AMP-binding_CS"/>
</dbReference>
<evidence type="ECO:0000256" key="2">
    <source>
        <dbReference type="ARBA" id="ARBA00022450"/>
    </source>
</evidence>
<dbReference type="InterPro" id="IPR000873">
    <property type="entry name" value="AMP-dep_synth/lig_dom"/>
</dbReference>
<name>A0A8H5X969_9HYPO</name>
<evidence type="ECO:0000256" key="3">
    <source>
        <dbReference type="ARBA" id="ARBA00022553"/>
    </source>
</evidence>
<dbReference type="Pfam" id="PF00501">
    <property type="entry name" value="AMP-binding"/>
    <property type="match status" value="1"/>
</dbReference>
<reference evidence="7 8" key="1">
    <citation type="submission" date="2020-05" db="EMBL/GenBank/DDBJ databases">
        <title>Identification and distribution of gene clusters putatively required for synthesis of sphingolipid metabolism inhibitors in phylogenetically diverse species of the filamentous fungus Fusarium.</title>
        <authorList>
            <person name="Kim H.-S."/>
            <person name="Busman M."/>
            <person name="Brown D.W."/>
            <person name="Divon H."/>
            <person name="Uhlig S."/>
            <person name="Proctor R.H."/>
        </authorList>
    </citation>
    <scope>NUCLEOTIDE SEQUENCE [LARGE SCALE GENOMIC DNA]</scope>
    <source>
        <strain evidence="7 8">NRRL 25311</strain>
    </source>
</reference>
<evidence type="ECO:0000313" key="8">
    <source>
        <dbReference type="Proteomes" id="UP000562682"/>
    </source>
</evidence>
<keyword evidence="3" id="KW-0597">Phosphoprotein</keyword>
<comment type="caution">
    <text evidence="7">The sequence shown here is derived from an EMBL/GenBank/DDBJ whole genome shotgun (WGS) entry which is preliminary data.</text>
</comment>
<evidence type="ECO:0000256" key="4">
    <source>
        <dbReference type="ARBA" id="ARBA00022857"/>
    </source>
</evidence>
<organism evidence="7 8">
    <name type="scientific">Fusarium denticulatum</name>
    <dbReference type="NCBI Taxonomy" id="48507"/>
    <lineage>
        <taxon>Eukaryota</taxon>
        <taxon>Fungi</taxon>
        <taxon>Dikarya</taxon>
        <taxon>Ascomycota</taxon>
        <taxon>Pezizomycotina</taxon>
        <taxon>Sordariomycetes</taxon>
        <taxon>Hypocreomycetidae</taxon>
        <taxon>Hypocreales</taxon>
        <taxon>Nectriaceae</taxon>
        <taxon>Fusarium</taxon>
        <taxon>Fusarium fujikuroi species complex</taxon>
    </lineage>
</organism>
<dbReference type="PANTHER" id="PTHR43439:SF2">
    <property type="entry name" value="ENZYME, PUTATIVE (JCVI)-RELATED"/>
    <property type="match status" value="1"/>
</dbReference>
<feature type="domain" description="AMP-dependent synthetase/ligase" evidence="5">
    <location>
        <begin position="38"/>
        <end position="319"/>
    </location>
</feature>
<dbReference type="AlphaFoldDB" id="A0A8H5X969"/>
<keyword evidence="2" id="KW-0596">Phosphopantetheine</keyword>
<protein>
    <submittedName>
        <fullName evidence="7">NRPS-like enzyme</fullName>
    </submittedName>
</protein>
<sequence>MEGIPGQRLLHDLIDEIAILDEGRIFTSIPISDDPVDGFIDITYDRFAVAIDRTAWWLQKSMRGRPRLETFAYLGRNDLRYQLLIIAAIKTCYKILLPSVRNSSYVQTLLLDKTDCRTVIYDSANRNIGSAFENVHDLKLIPMPDLDTLLDERAAVEPYPKIAESHNDALKRPFMVLHSSGSTGDPKPIVYTLQSIMTEDAHRALEQTEGKLWYHELEERVWFQLILPVYYGIQVVWGPANVPLNPDIAARVIMASGVNGAVFPSSILEAVHETQPSALFESLDFVFSAGSPLAIPVGDSIAALTRLHNFIGYSEATAPPRYLLESTEWKYHHFHPASGFRAEPVGDGSDLYELVIIPVRSQTQSQSVFLIFPNLEEYRTKDLISKHPTKPHLWLHRGRLDDLILLSNGEKVDPHATEALLHTSPYIRSALIYGTARTHCALLVELQPQVDQVTAVDLIWPLVQDANTLVPSHAQIDKDMILIAQTSKLFCRAGKGSVQRKLTFNSYEKELAALYNEPSDDSHSQSMKITEDGPNVDSLANIVFSISGIKLQPHENIFTAGVDSRHVVSFLRRVTQLWFPTKSSSSNTVSDLGVRIVYNNPTLDRLSVRLQSLLNGTLTDKTQLNIPEPKVDLDAIIGSLLPKIAKAKKETVLVTGGTGSLGSTILKQLLMSSRVGTVWCLVRLKDAAIAKFKDMALPSSDKLHVLQSNLSYPGLGLDHVHYQDILQTVDTIIHCAWNVNFNHTLDTYMKTDVAGVLNLIDLSLQSRKGVNVIFTSSIAAVANWDTRTGPVPEEIIHDKSVTAPSGYGQSKYIAEHLLDNAAKKHGIPVTIIRIGQIAGSLSGNDSIWNKHEWFPMLLQASKNLGVLPKELGADNVVDWVPIDVLADAIVEVSITSHRGRTWPIKAEVIHAVNPHAVSWSDLSSAVLENISGIAKDVPYAVWIAQLKNLGQRTKEGDLSWMSLLEWFQDFEKQKYPAMSVARAVLRSGVMRGMEPISGAAMQKWIKEWDTMSHDDEDFKDMLRIGLSLPRVAFAQDAEDDVTEDATEEETSEEETIERRIISEFQDEILTLQELFLLVHKTRGLGFYKTGKGLFALLPQVNRPGDFVWILKGCRLPVLLRPSISHGGSYEFVGGGYVYGIMNGEMLEKPEFGWQEVSLR</sequence>
<dbReference type="InterPro" id="IPR042099">
    <property type="entry name" value="ANL_N_sf"/>
</dbReference>
<dbReference type="Pfam" id="PF07993">
    <property type="entry name" value="NAD_binding_4"/>
    <property type="match status" value="1"/>
</dbReference>
<dbReference type="PANTHER" id="PTHR43439">
    <property type="entry name" value="PHENYLACETATE-COENZYME A LIGASE"/>
    <property type="match status" value="1"/>
</dbReference>
<accession>A0A8H5X969</accession>
<dbReference type="PROSITE" id="PS00455">
    <property type="entry name" value="AMP_BINDING"/>
    <property type="match status" value="1"/>
</dbReference>
<dbReference type="SUPFAM" id="SSF56801">
    <property type="entry name" value="Acetyl-CoA synthetase-like"/>
    <property type="match status" value="1"/>
</dbReference>
<proteinExistence type="predicted"/>
<dbReference type="Pfam" id="PF23562">
    <property type="entry name" value="AMP-binding_C_3"/>
    <property type="match status" value="1"/>
</dbReference>
<dbReference type="SUPFAM" id="SSF51735">
    <property type="entry name" value="NAD(P)-binding Rossmann-fold domains"/>
    <property type="match status" value="1"/>
</dbReference>
<dbReference type="InterPro" id="IPR051414">
    <property type="entry name" value="Adenylate-forming_Reductase"/>
</dbReference>
<dbReference type="Proteomes" id="UP000562682">
    <property type="component" value="Unassembled WGS sequence"/>
</dbReference>
<keyword evidence="8" id="KW-1185">Reference proteome</keyword>
<evidence type="ECO:0000313" key="7">
    <source>
        <dbReference type="EMBL" id="KAF5686208.1"/>
    </source>
</evidence>
<gene>
    <name evidence="7" type="ORF">FDENT_5895</name>
</gene>
<dbReference type="InterPro" id="IPR036291">
    <property type="entry name" value="NAD(P)-bd_dom_sf"/>
</dbReference>
<evidence type="ECO:0000259" key="5">
    <source>
        <dbReference type="Pfam" id="PF00501"/>
    </source>
</evidence>
<dbReference type="Gene3D" id="3.40.50.720">
    <property type="entry name" value="NAD(P)-binding Rossmann-like Domain"/>
    <property type="match status" value="1"/>
</dbReference>
<comment type="pathway">
    <text evidence="1">Mycotoxin biosynthesis.</text>
</comment>